<proteinExistence type="predicted"/>
<reference evidence="1" key="1">
    <citation type="submission" date="2014-07" db="EMBL/GenBank/DDBJ databases">
        <title>Identification of a novel salt tolerance gene in wild soybean by whole-genome sequencing.</title>
        <authorList>
            <person name="Lam H.-M."/>
            <person name="Qi X."/>
            <person name="Li M.-W."/>
            <person name="Liu X."/>
            <person name="Xie M."/>
            <person name="Ni M."/>
            <person name="Xu X."/>
        </authorList>
    </citation>
    <scope>NUCLEOTIDE SEQUENCE [LARGE SCALE GENOMIC DNA]</scope>
    <source>
        <tissue evidence="1">Root</tissue>
    </source>
</reference>
<dbReference type="AlphaFoldDB" id="A0A0B2RSJ4"/>
<name>A0A0B2RSJ4_GLYSO</name>
<sequence>MEPSMWSTEGMSTYWSQISETCYQGHETTSRGPSNDHGTQNWTQNEVLIPVPKHVQGSQFPSNLIGWDEVPQQSITKSPTQTWVVASKKVEFEVKEPIKQKRYRKRNLKKITSVYRGVTKRSKNNSTAKFDGCNISSSFARASVGVEENNAIGDALPNLDTTKQSLIQEIGQKSQTPTTLQNQHGIIDENQFMYDDQYLWSDLAFQNDPSFQIDASFPLWSYDFGNTLVEDRASALGNALNWKISMFEKGNENPTKAGNDGISSFGSSSIGFHPMGSNIQHFKAPNLQIAPVQRYEPLQYGFATNSTHS</sequence>
<dbReference type="EMBL" id="KN648699">
    <property type="protein sequence ID" value="KHN35214.1"/>
    <property type="molecule type" value="Genomic_DNA"/>
</dbReference>
<evidence type="ECO:0000313" key="1">
    <source>
        <dbReference type="EMBL" id="KHN35214.1"/>
    </source>
</evidence>
<dbReference type="Proteomes" id="UP000053555">
    <property type="component" value="Unassembled WGS sequence"/>
</dbReference>
<organism evidence="1">
    <name type="scientific">Glycine soja</name>
    <name type="common">Wild soybean</name>
    <dbReference type="NCBI Taxonomy" id="3848"/>
    <lineage>
        <taxon>Eukaryota</taxon>
        <taxon>Viridiplantae</taxon>
        <taxon>Streptophyta</taxon>
        <taxon>Embryophyta</taxon>
        <taxon>Tracheophyta</taxon>
        <taxon>Spermatophyta</taxon>
        <taxon>Magnoliopsida</taxon>
        <taxon>eudicotyledons</taxon>
        <taxon>Gunneridae</taxon>
        <taxon>Pentapetalae</taxon>
        <taxon>rosids</taxon>
        <taxon>fabids</taxon>
        <taxon>Fabales</taxon>
        <taxon>Fabaceae</taxon>
        <taxon>Papilionoideae</taxon>
        <taxon>50 kb inversion clade</taxon>
        <taxon>NPAAA clade</taxon>
        <taxon>indigoferoid/millettioid clade</taxon>
        <taxon>Phaseoleae</taxon>
        <taxon>Glycine</taxon>
        <taxon>Glycine subgen. Soja</taxon>
    </lineage>
</organism>
<accession>A0A0B2RSJ4</accession>
<gene>
    <name evidence="1" type="ORF">glysoja_041331</name>
</gene>
<protein>
    <submittedName>
        <fullName evidence="1">Uncharacterized protein</fullName>
    </submittedName>
</protein>